<comment type="caution">
    <text evidence="4">The sequence shown here is derived from an EMBL/GenBank/DDBJ whole genome shotgun (WGS) entry which is preliminary data.</text>
</comment>
<dbReference type="InterPro" id="IPR007340">
    <property type="entry name" value="LysM_Opacity-associatedA"/>
</dbReference>
<feature type="compositionally biased region" description="Basic and acidic residues" evidence="1">
    <location>
        <begin position="1"/>
        <end position="18"/>
    </location>
</feature>
<feature type="compositionally biased region" description="Low complexity" evidence="1">
    <location>
        <begin position="253"/>
        <end position="266"/>
    </location>
</feature>
<proteinExistence type="predicted"/>
<dbReference type="Pfam" id="PF04225">
    <property type="entry name" value="LysM_OapA"/>
    <property type="match status" value="1"/>
</dbReference>
<dbReference type="EMBL" id="QEQD01000017">
    <property type="protein sequence ID" value="RDE99626.1"/>
    <property type="molecule type" value="Genomic_DNA"/>
</dbReference>
<protein>
    <submittedName>
        <fullName evidence="4">Opacity-associated protein OapA</fullName>
    </submittedName>
</protein>
<evidence type="ECO:0000256" key="2">
    <source>
        <dbReference type="SAM" id="Phobius"/>
    </source>
</evidence>
<evidence type="ECO:0000313" key="4">
    <source>
        <dbReference type="EMBL" id="RDE99626.1"/>
    </source>
</evidence>
<feature type="compositionally biased region" description="Low complexity" evidence="1">
    <location>
        <begin position="217"/>
        <end position="232"/>
    </location>
</feature>
<name>A0A369Z5R7_HAEPH</name>
<dbReference type="Proteomes" id="UP000253999">
    <property type="component" value="Unassembled WGS sequence"/>
</dbReference>
<keyword evidence="2" id="KW-1133">Transmembrane helix</keyword>
<sequence length="450" mass="48779">MSQNERKEPTFGEPETKNPKTVIPSLRITQSPGHTFTPVIRPAGLVKSELPKMEGGDAAQPAGFAFSPIEEAAISQTENIVEEVKEMKAQSVEKVQEPVEDMKSVAQETIKVTINAAERVIPTTGGGETTAEKNTKEGSSKHRRLGIVALLAVALGVAFWLLKPSTPETVEELQSQQGGSLPIEFRPVDEAEAQRQEAEAKAQAQAQQEALAQQQNQQQAQLEQQTQQPAQQVVSPVEKTAEPQPVQPLANELAQSQSTLQASQSQPMTVVTEKPATQGSVVYQPETPTAQVVQPKVEKLKASHHANNKQVNAQPKVKAVTKAEFDTKKSQNAQLDRLVKNVETGKPVVEKATPAPSLAAKTEAAKSQNVVTLSKTLSVPKGVSLMQVFRDNQLNISDVNAMSKVNNKVSSLKVNEKVTVRLDKNNRVVEMTIGSGGKFTRQADGTYRFK</sequence>
<feature type="region of interest" description="Disordered" evidence="1">
    <location>
        <begin position="217"/>
        <end position="272"/>
    </location>
</feature>
<dbReference type="AlphaFoldDB" id="A0A369Z5R7"/>
<dbReference type="STRING" id="735.B0185_09685"/>
<keyword evidence="2" id="KW-0812">Transmembrane</keyword>
<feature type="region of interest" description="Disordered" evidence="1">
    <location>
        <begin position="1"/>
        <end position="40"/>
    </location>
</feature>
<keyword evidence="2" id="KW-0472">Membrane</keyword>
<gene>
    <name evidence="4" type="ORF">DPV98_10675</name>
</gene>
<feature type="domain" description="Opacity-associated protein A LysM-like" evidence="3">
    <location>
        <begin position="374"/>
        <end position="449"/>
    </location>
</feature>
<feature type="region of interest" description="Disordered" evidence="1">
    <location>
        <begin position="190"/>
        <end position="209"/>
    </location>
</feature>
<feature type="compositionally biased region" description="Basic and acidic residues" evidence="1">
    <location>
        <begin position="190"/>
        <end position="200"/>
    </location>
</feature>
<evidence type="ECO:0000256" key="1">
    <source>
        <dbReference type="SAM" id="MobiDB-lite"/>
    </source>
</evidence>
<dbReference type="RefSeq" id="WP_111313722.1">
    <property type="nucleotide sequence ID" value="NZ_QEQD01000017.1"/>
</dbReference>
<reference evidence="4 5" key="1">
    <citation type="submission" date="2018-05" db="EMBL/GenBank/DDBJ databases">
        <title>Draft Genome Sequences for a Diverse set of 7 Haemophilus Species.</title>
        <authorList>
            <person name="Nichols M."/>
            <person name="Topaz N."/>
            <person name="Wang X."/>
            <person name="Wang X."/>
            <person name="Boxrud D."/>
        </authorList>
    </citation>
    <scope>NUCLEOTIDE SEQUENCE [LARGE SCALE GENOMIC DNA]</scope>
    <source>
        <strain evidence="4 5">C2010039593</strain>
    </source>
</reference>
<accession>A0A369Z5R7</accession>
<evidence type="ECO:0000313" key="5">
    <source>
        <dbReference type="Proteomes" id="UP000253999"/>
    </source>
</evidence>
<feature type="transmembrane region" description="Helical" evidence="2">
    <location>
        <begin position="145"/>
        <end position="162"/>
    </location>
</feature>
<organism evidence="4 5">
    <name type="scientific">Haemophilus parahaemolyticus</name>
    <dbReference type="NCBI Taxonomy" id="735"/>
    <lineage>
        <taxon>Bacteria</taxon>
        <taxon>Pseudomonadati</taxon>
        <taxon>Pseudomonadota</taxon>
        <taxon>Gammaproteobacteria</taxon>
        <taxon>Pasteurellales</taxon>
        <taxon>Pasteurellaceae</taxon>
        <taxon>Haemophilus</taxon>
    </lineage>
</organism>
<dbReference type="GO" id="GO:0042834">
    <property type="term" value="F:peptidoglycan binding"/>
    <property type="evidence" value="ECO:0007669"/>
    <property type="project" value="InterPro"/>
</dbReference>
<evidence type="ECO:0000259" key="3">
    <source>
        <dbReference type="Pfam" id="PF04225"/>
    </source>
</evidence>